<gene>
    <name evidence="8" type="ORF">KP79_PYT07950</name>
</gene>
<dbReference type="STRING" id="6573.A0A210Q1H4"/>
<dbReference type="EMBL" id="NEDP02005249">
    <property type="protein sequence ID" value="OWF42591.1"/>
    <property type="molecule type" value="Genomic_DNA"/>
</dbReference>
<dbReference type="CDD" id="cd08390">
    <property type="entry name" value="C2A_Synaptotagmin-15-17"/>
    <property type="match status" value="1"/>
</dbReference>
<dbReference type="FunFam" id="2.60.40.150:FF:000053">
    <property type="entry name" value="synaptotagmin-17 isoform X1"/>
    <property type="match status" value="1"/>
</dbReference>
<evidence type="ECO:0000259" key="7">
    <source>
        <dbReference type="PROSITE" id="PS50004"/>
    </source>
</evidence>
<evidence type="ECO:0000256" key="2">
    <source>
        <dbReference type="ARBA" id="ARBA00022737"/>
    </source>
</evidence>
<comment type="subcellular location">
    <subcellularLocation>
        <location evidence="1">Membrane</location>
        <topology evidence="1">Peripheral membrane protein</topology>
    </subcellularLocation>
</comment>
<dbReference type="InterPro" id="IPR001565">
    <property type="entry name" value="Synaptotagmin"/>
</dbReference>
<dbReference type="PANTHER" id="PTHR10024:SF348">
    <property type="entry name" value="SYNAPTOTAGMIN-17"/>
    <property type="match status" value="1"/>
</dbReference>
<keyword evidence="3" id="KW-0221">Differentiation</keyword>
<dbReference type="GO" id="GO:0017156">
    <property type="term" value="P:calcium-ion regulated exocytosis"/>
    <property type="evidence" value="ECO:0007669"/>
    <property type="project" value="TreeGrafter"/>
</dbReference>
<feature type="domain" description="C2" evidence="7">
    <location>
        <begin position="300"/>
        <end position="434"/>
    </location>
</feature>
<dbReference type="OrthoDB" id="270970at2759"/>
<dbReference type="PROSITE" id="PS50004">
    <property type="entry name" value="C2"/>
    <property type="match status" value="2"/>
</dbReference>
<dbReference type="GO" id="GO:0005886">
    <property type="term" value="C:plasma membrane"/>
    <property type="evidence" value="ECO:0007669"/>
    <property type="project" value="TreeGrafter"/>
</dbReference>
<dbReference type="FunFam" id="2.60.40.150:FF:000064">
    <property type="entry name" value="synaptotagmin-17 isoform X1"/>
    <property type="match status" value="1"/>
</dbReference>
<comment type="caution">
    <text evidence="8">The sequence shown here is derived from an EMBL/GenBank/DDBJ whole genome shotgun (WGS) entry which is preliminary data.</text>
</comment>
<dbReference type="SUPFAM" id="SSF49562">
    <property type="entry name" value="C2 domain (Calcium/lipid-binding domain, CaLB)"/>
    <property type="match status" value="2"/>
</dbReference>
<keyword evidence="2" id="KW-0677">Repeat</keyword>
<dbReference type="GO" id="GO:0001786">
    <property type="term" value="F:phosphatidylserine binding"/>
    <property type="evidence" value="ECO:0007669"/>
    <property type="project" value="TreeGrafter"/>
</dbReference>
<dbReference type="GO" id="GO:0070382">
    <property type="term" value="C:exocytic vesicle"/>
    <property type="evidence" value="ECO:0007669"/>
    <property type="project" value="TreeGrafter"/>
</dbReference>
<dbReference type="AlphaFoldDB" id="A0A210Q1H4"/>
<dbReference type="InterPro" id="IPR035892">
    <property type="entry name" value="C2_domain_sf"/>
</dbReference>
<dbReference type="Proteomes" id="UP000242188">
    <property type="component" value="Unassembled WGS sequence"/>
</dbReference>
<dbReference type="Gene3D" id="2.60.40.150">
    <property type="entry name" value="C2 domain"/>
    <property type="match status" value="2"/>
</dbReference>
<evidence type="ECO:0000256" key="6">
    <source>
        <dbReference type="ARBA" id="ARBA00031667"/>
    </source>
</evidence>
<evidence type="ECO:0000256" key="5">
    <source>
        <dbReference type="ARBA" id="ARBA00023816"/>
    </source>
</evidence>
<evidence type="ECO:0000256" key="4">
    <source>
        <dbReference type="ARBA" id="ARBA00023136"/>
    </source>
</evidence>
<dbReference type="InterPro" id="IPR047897">
    <property type="entry name" value="Synaptotagmin-15/17_C2A"/>
</dbReference>
<feature type="domain" description="C2" evidence="7">
    <location>
        <begin position="163"/>
        <end position="289"/>
    </location>
</feature>
<evidence type="ECO:0000256" key="1">
    <source>
        <dbReference type="ARBA" id="ARBA00004170"/>
    </source>
</evidence>
<dbReference type="GO" id="GO:0030276">
    <property type="term" value="F:clathrin binding"/>
    <property type="evidence" value="ECO:0007669"/>
    <property type="project" value="TreeGrafter"/>
</dbReference>
<dbReference type="PANTHER" id="PTHR10024">
    <property type="entry name" value="SYNAPTOTAGMIN"/>
    <property type="match status" value="1"/>
</dbReference>
<organism evidence="8 9">
    <name type="scientific">Mizuhopecten yessoensis</name>
    <name type="common">Japanese scallop</name>
    <name type="synonym">Patinopecten yessoensis</name>
    <dbReference type="NCBI Taxonomy" id="6573"/>
    <lineage>
        <taxon>Eukaryota</taxon>
        <taxon>Metazoa</taxon>
        <taxon>Spiralia</taxon>
        <taxon>Lophotrochozoa</taxon>
        <taxon>Mollusca</taxon>
        <taxon>Bivalvia</taxon>
        <taxon>Autobranchia</taxon>
        <taxon>Pteriomorphia</taxon>
        <taxon>Pectinida</taxon>
        <taxon>Pectinoidea</taxon>
        <taxon>Pectinidae</taxon>
        <taxon>Mizuhopecten</taxon>
    </lineage>
</organism>
<accession>A0A210Q1H4</accession>
<reference evidence="8 9" key="1">
    <citation type="journal article" date="2017" name="Nat. Ecol. Evol.">
        <title>Scallop genome provides insights into evolution of bilaterian karyotype and development.</title>
        <authorList>
            <person name="Wang S."/>
            <person name="Zhang J."/>
            <person name="Jiao W."/>
            <person name="Li J."/>
            <person name="Xun X."/>
            <person name="Sun Y."/>
            <person name="Guo X."/>
            <person name="Huan P."/>
            <person name="Dong B."/>
            <person name="Zhang L."/>
            <person name="Hu X."/>
            <person name="Sun X."/>
            <person name="Wang J."/>
            <person name="Zhao C."/>
            <person name="Wang Y."/>
            <person name="Wang D."/>
            <person name="Huang X."/>
            <person name="Wang R."/>
            <person name="Lv J."/>
            <person name="Li Y."/>
            <person name="Zhang Z."/>
            <person name="Liu B."/>
            <person name="Lu W."/>
            <person name="Hui Y."/>
            <person name="Liang J."/>
            <person name="Zhou Z."/>
            <person name="Hou R."/>
            <person name="Li X."/>
            <person name="Liu Y."/>
            <person name="Li H."/>
            <person name="Ning X."/>
            <person name="Lin Y."/>
            <person name="Zhao L."/>
            <person name="Xing Q."/>
            <person name="Dou J."/>
            <person name="Li Y."/>
            <person name="Mao J."/>
            <person name="Guo H."/>
            <person name="Dou H."/>
            <person name="Li T."/>
            <person name="Mu C."/>
            <person name="Jiang W."/>
            <person name="Fu Q."/>
            <person name="Fu X."/>
            <person name="Miao Y."/>
            <person name="Liu J."/>
            <person name="Yu Q."/>
            <person name="Li R."/>
            <person name="Liao H."/>
            <person name="Li X."/>
            <person name="Kong Y."/>
            <person name="Jiang Z."/>
            <person name="Chourrout D."/>
            <person name="Li R."/>
            <person name="Bao Z."/>
        </authorList>
    </citation>
    <scope>NUCLEOTIDE SEQUENCE [LARGE SCALE GENOMIC DNA]</scope>
    <source>
        <strain evidence="8 9">PY_sf001</strain>
    </source>
</reference>
<dbReference type="InterPro" id="IPR000008">
    <property type="entry name" value="C2_dom"/>
</dbReference>
<dbReference type="GO" id="GO:0000149">
    <property type="term" value="F:SNARE binding"/>
    <property type="evidence" value="ECO:0007669"/>
    <property type="project" value="TreeGrafter"/>
</dbReference>
<evidence type="ECO:0000313" key="8">
    <source>
        <dbReference type="EMBL" id="OWF42591.1"/>
    </source>
</evidence>
<name>A0A210Q1H4_MIZYE</name>
<dbReference type="GO" id="GO:0005544">
    <property type="term" value="F:calcium-dependent phospholipid binding"/>
    <property type="evidence" value="ECO:0007669"/>
    <property type="project" value="TreeGrafter"/>
</dbReference>
<dbReference type="GO" id="GO:0030154">
    <property type="term" value="P:cell differentiation"/>
    <property type="evidence" value="ECO:0007669"/>
    <property type="project" value="UniProtKB-KW"/>
</dbReference>
<proteinExistence type="predicted"/>
<evidence type="ECO:0000313" key="9">
    <source>
        <dbReference type="Proteomes" id="UP000242188"/>
    </source>
</evidence>
<dbReference type="PRINTS" id="PR00399">
    <property type="entry name" value="SYNAPTOTAGMN"/>
</dbReference>
<protein>
    <recommendedName>
        <fullName evidence="5">Synaptotagmin-17</fullName>
    </recommendedName>
    <alternativeName>
        <fullName evidence="6">Synaptotagmin XVII</fullName>
    </alternativeName>
</protein>
<dbReference type="SMART" id="SM00239">
    <property type="entry name" value="C2"/>
    <property type="match status" value="2"/>
</dbReference>
<evidence type="ECO:0000256" key="3">
    <source>
        <dbReference type="ARBA" id="ARBA00022782"/>
    </source>
</evidence>
<sequence length="453" mass="51903">MSSTWWTKSQMCAQKIVEYVCCQDGGCCECCLNGKKQKLTKSDIQHSFRHSNSRLDSTSSYAESYKSFRDRLESDSATSRTDSVSSASQISGDFRKGINTPIIDMKPIEFWAANRESVQPRQGRRRLPSETEISIENFQRDLYEVEEDAEPCLTDEEKLAKFQLGQIHIGLQYEVSTKVLVVKVIESKDLPPPYCLDENKQDMAHSNPYCKVCLLPDQKNSQQTSVQRKTQNPTWNEYFMFEIPFHEAQMRTLEILIKDFDRFSRHCIIGQVYLPLANINLIKGGHMWKPLMPSTKERQDLGEILLSLNYLPSAGRLNIDVIKAKQLLQTDMVGGSDPFVKVTMVHFEKPIKTKKTTCKKNNIDPVFNESVSFNVTPQQLENTSIVITVWDYNSKSRDDFVGRVVIGKYGTGPHEFTHWNRMLNSHRSPVAQWHSLRTRQECDQVSPASIAVP</sequence>
<keyword evidence="9" id="KW-1185">Reference proteome</keyword>
<dbReference type="GO" id="GO:0005509">
    <property type="term" value="F:calcium ion binding"/>
    <property type="evidence" value="ECO:0007669"/>
    <property type="project" value="TreeGrafter"/>
</dbReference>
<keyword evidence="4" id="KW-0472">Membrane</keyword>
<dbReference type="Pfam" id="PF00168">
    <property type="entry name" value="C2"/>
    <property type="match status" value="2"/>
</dbReference>